<dbReference type="eggNOG" id="ENOG502TA8A">
    <property type="taxonomic scope" value="Eukaryota"/>
</dbReference>
<organism evidence="2 3">
    <name type="scientific">Baudoinia panamericana (strain UAMH 10762)</name>
    <name type="common">Angels' share fungus</name>
    <name type="synonym">Baudoinia compniacensis (strain UAMH 10762)</name>
    <dbReference type="NCBI Taxonomy" id="717646"/>
    <lineage>
        <taxon>Eukaryota</taxon>
        <taxon>Fungi</taxon>
        <taxon>Dikarya</taxon>
        <taxon>Ascomycota</taxon>
        <taxon>Pezizomycotina</taxon>
        <taxon>Dothideomycetes</taxon>
        <taxon>Dothideomycetidae</taxon>
        <taxon>Mycosphaerellales</taxon>
        <taxon>Teratosphaeriaceae</taxon>
        <taxon>Baudoinia</taxon>
    </lineage>
</organism>
<feature type="compositionally biased region" description="Basic and acidic residues" evidence="1">
    <location>
        <begin position="569"/>
        <end position="580"/>
    </location>
</feature>
<feature type="region of interest" description="Disordered" evidence="1">
    <location>
        <begin position="1057"/>
        <end position="1158"/>
    </location>
</feature>
<feature type="region of interest" description="Disordered" evidence="1">
    <location>
        <begin position="762"/>
        <end position="793"/>
    </location>
</feature>
<protein>
    <submittedName>
        <fullName evidence="2">Uncharacterized protein</fullName>
    </submittedName>
</protein>
<feature type="compositionally biased region" description="Basic and acidic residues" evidence="1">
    <location>
        <begin position="458"/>
        <end position="478"/>
    </location>
</feature>
<gene>
    <name evidence="2" type="ORF">BAUCODRAFT_319786</name>
</gene>
<feature type="compositionally biased region" description="Polar residues" evidence="1">
    <location>
        <begin position="837"/>
        <end position="846"/>
    </location>
</feature>
<feature type="compositionally biased region" description="Polar residues" evidence="1">
    <location>
        <begin position="1070"/>
        <end position="1093"/>
    </location>
</feature>
<accession>M2MIZ7</accession>
<feature type="compositionally biased region" description="Basic and acidic residues" evidence="1">
    <location>
        <begin position="898"/>
        <end position="912"/>
    </location>
</feature>
<feature type="region of interest" description="Disordered" evidence="1">
    <location>
        <begin position="814"/>
        <end position="853"/>
    </location>
</feature>
<evidence type="ECO:0000313" key="3">
    <source>
        <dbReference type="Proteomes" id="UP000011761"/>
    </source>
</evidence>
<feature type="compositionally biased region" description="Polar residues" evidence="1">
    <location>
        <begin position="263"/>
        <end position="274"/>
    </location>
</feature>
<dbReference type="EMBL" id="KB445564">
    <property type="protein sequence ID" value="EMC91248.1"/>
    <property type="molecule type" value="Genomic_DNA"/>
</dbReference>
<evidence type="ECO:0000256" key="1">
    <source>
        <dbReference type="SAM" id="MobiDB-lite"/>
    </source>
</evidence>
<keyword evidence="3" id="KW-1185">Reference proteome</keyword>
<feature type="region of interest" description="Disordered" evidence="1">
    <location>
        <begin position="86"/>
        <end position="523"/>
    </location>
</feature>
<feature type="region of interest" description="Disordered" evidence="1">
    <location>
        <begin position="867"/>
        <end position="913"/>
    </location>
</feature>
<dbReference type="RefSeq" id="XP_007681662.1">
    <property type="nucleotide sequence ID" value="XM_007683472.1"/>
</dbReference>
<dbReference type="KEGG" id="bcom:BAUCODRAFT_319786"/>
<feature type="compositionally biased region" description="Basic and acidic residues" evidence="1">
    <location>
        <begin position="607"/>
        <end position="620"/>
    </location>
</feature>
<dbReference type="OrthoDB" id="5374844at2759"/>
<dbReference type="GeneID" id="19111650"/>
<feature type="compositionally biased region" description="Low complexity" evidence="1">
    <location>
        <begin position="347"/>
        <end position="360"/>
    </location>
</feature>
<feature type="compositionally biased region" description="Acidic residues" evidence="1">
    <location>
        <begin position="447"/>
        <end position="457"/>
    </location>
</feature>
<dbReference type="HOGENOM" id="CLU_262808_0_0_1"/>
<evidence type="ECO:0000313" key="2">
    <source>
        <dbReference type="EMBL" id="EMC91248.1"/>
    </source>
</evidence>
<feature type="compositionally biased region" description="Polar residues" evidence="1">
    <location>
        <begin position="337"/>
        <end position="346"/>
    </location>
</feature>
<dbReference type="Proteomes" id="UP000011761">
    <property type="component" value="Unassembled WGS sequence"/>
</dbReference>
<dbReference type="STRING" id="717646.M2MIZ7"/>
<feature type="region of interest" description="Disordered" evidence="1">
    <location>
        <begin position="47"/>
        <end position="74"/>
    </location>
</feature>
<feature type="region of interest" description="Disordered" evidence="1">
    <location>
        <begin position="562"/>
        <end position="651"/>
    </location>
</feature>
<name>M2MIZ7_BAUPA</name>
<reference evidence="2 3" key="1">
    <citation type="journal article" date="2012" name="PLoS Pathog.">
        <title>Diverse lifestyles and strategies of plant pathogenesis encoded in the genomes of eighteen Dothideomycetes fungi.</title>
        <authorList>
            <person name="Ohm R.A."/>
            <person name="Feau N."/>
            <person name="Henrissat B."/>
            <person name="Schoch C.L."/>
            <person name="Horwitz B.A."/>
            <person name="Barry K.W."/>
            <person name="Condon B.J."/>
            <person name="Copeland A.C."/>
            <person name="Dhillon B."/>
            <person name="Glaser F."/>
            <person name="Hesse C.N."/>
            <person name="Kosti I."/>
            <person name="LaButti K."/>
            <person name="Lindquist E.A."/>
            <person name="Lucas S."/>
            <person name="Salamov A.A."/>
            <person name="Bradshaw R.E."/>
            <person name="Ciuffetti L."/>
            <person name="Hamelin R.C."/>
            <person name="Kema G.H.J."/>
            <person name="Lawrence C."/>
            <person name="Scott J.A."/>
            <person name="Spatafora J.W."/>
            <person name="Turgeon B.G."/>
            <person name="de Wit P.J.G.M."/>
            <person name="Zhong S."/>
            <person name="Goodwin S.B."/>
            <person name="Grigoriev I.V."/>
        </authorList>
    </citation>
    <scope>NUCLEOTIDE SEQUENCE [LARGE SCALE GENOMIC DNA]</scope>
    <source>
        <strain evidence="2 3">UAMH 10762</strain>
    </source>
</reference>
<dbReference type="OMA" id="AMAHEEN"/>
<feature type="region of interest" description="Disordered" evidence="1">
    <location>
        <begin position="666"/>
        <end position="686"/>
    </location>
</feature>
<feature type="compositionally biased region" description="Basic and acidic residues" evidence="1">
    <location>
        <begin position="47"/>
        <end position="58"/>
    </location>
</feature>
<sequence>MRQTLVAYTSQAMIDVSQDARTEIASSPEAPVIPRTRTAYEERVEERVEDSLEDHLETKMGAVQTPQQAEDEVDEMYDLSPKGRVSLEAARFAGPKTKATESRYQSGDPLPDQPQAPEDTDRRSAEGPPRMPATESSLFNGVSKRFLQRDGQLSKATKPTKAARVSEKGCDENGQNSKSEHDKQMQPDTVAHQPLERSRPPTSNGQATDKRPRASVGTSSLAALRAKRQGLPFGQSEHKPPSVTDVVFKHTSTASSRTDRQKTPFQEGSKNVQTPARGKAKASATVVAHTGHLTATGKLKSRRMGMFAETPLAPSGLSEQAKCGRPESEAMTAVATKATSTKNKPGQQPAAASATAAPSTVRRTNGKPDIARDPQYDIPESPPKPPPANRLDAFRTSKSQKKAVALEPAVKMSAAPGKRNRDGSMLSLGPAATETAPSKKQKRADQEPSESDASEWTEEYRKLDPTQRQQTRLDEHRRQPARLAKRRPVEGNAQAPNADVSADEDEHQGGRSSLHKPASPKETLEEFEDAVVYLSGPGKDFGKPATGVECLTQRAFVHVVNQADGSRNAQDKEHPGEARLKTGATQDNAITLSDRIEPSSPLQPEAETAHDVPTEPEKSHRSIKQAAEIPQTPAAIKPSLPANHTDIDEDPRLLVDEAPRRSAIIAFDRTGPRNQGTRSAKKGVPDLAWTKHSSHSAARSTMAPEAFSVHAGSHAHRQNGPSSAAISMRTTKPYFTARPSNVANNVNDALAGFLSKAKSSVPMPVRARSRRTAPSPLAQEPPQNHAKAVHGDDGYLHVDNLNDTTMVEQEATQITEPLEPREGVDQEMEEAPPQASKADNVNSSHRAPTVPSMLDSVDANNAVIEHDQLQSRRAGAKRKPQGTAEDFTEAKKLKRAHAKESSQSKAVTRNDKQLSSLEHPIAVETVQSVATMATQKVARKVSRYASQSNVDIHGSPIPKDMEVPENTTALEYYSQQAAVSSDLALAQAVALPRTAAPEKRGYPDATTLDPMNLDEVLAMPPKLPEAMSSIKKRKPASPQRESRLVTAVALGTIDPENLTIPDLAAPPSTNPSTTSENATKQPSKGSSSSTLKQQLREAQSEIAALSGQRHAKQASVPEDDDPDRTLVEPGVERSRAKTWKNTRTDRAPPPPSSRGTDFQTLNDWYDNLPAHYMNVFDEGVSAFHRLTQTLVDEETARREKFSDYRRSLLNAVEAAEQKRAEDYQISLQMLEQERKRVMKGFEAHSESLKALVAQVGRDRELRKRNKGVDAVDDAKVQAMVAQYG</sequence>
<feature type="compositionally biased region" description="Basic and acidic residues" evidence="1">
    <location>
        <begin position="1123"/>
        <end position="1135"/>
    </location>
</feature>
<proteinExistence type="predicted"/>